<accession>A0A915AJQ1</accession>
<protein>
    <submittedName>
        <fullName evidence="3">Uncharacterized protein</fullName>
    </submittedName>
</protein>
<dbReference type="Proteomes" id="UP000887569">
    <property type="component" value="Unplaced"/>
</dbReference>
<sequence>MCVWDKYTLKVCYVFAPSMVVSWSLQVLFSFASRDLVAVEVYDGVGDARGAGGDDRSLKIVYFSYAAISASIQSSI</sequence>
<dbReference type="AlphaFoldDB" id="A0A915AJQ1"/>
<keyword evidence="2" id="KW-1185">Reference proteome</keyword>
<name>A0A915AJQ1_PARUN</name>
<evidence type="ECO:0000313" key="3">
    <source>
        <dbReference type="WBParaSite" id="PgR010_g066_t01"/>
    </source>
</evidence>
<evidence type="ECO:0000313" key="2">
    <source>
        <dbReference type="Proteomes" id="UP000887569"/>
    </source>
</evidence>
<evidence type="ECO:0000256" key="1">
    <source>
        <dbReference type="SAM" id="Phobius"/>
    </source>
</evidence>
<organism evidence="2 3">
    <name type="scientific">Parascaris univalens</name>
    <name type="common">Nematode worm</name>
    <dbReference type="NCBI Taxonomy" id="6257"/>
    <lineage>
        <taxon>Eukaryota</taxon>
        <taxon>Metazoa</taxon>
        <taxon>Ecdysozoa</taxon>
        <taxon>Nematoda</taxon>
        <taxon>Chromadorea</taxon>
        <taxon>Rhabditida</taxon>
        <taxon>Spirurina</taxon>
        <taxon>Ascaridomorpha</taxon>
        <taxon>Ascaridoidea</taxon>
        <taxon>Ascarididae</taxon>
        <taxon>Parascaris</taxon>
    </lineage>
</organism>
<keyword evidence="1" id="KW-0472">Membrane</keyword>
<proteinExistence type="predicted"/>
<reference evidence="3" key="1">
    <citation type="submission" date="2022-11" db="UniProtKB">
        <authorList>
            <consortium name="WormBaseParasite"/>
        </authorList>
    </citation>
    <scope>IDENTIFICATION</scope>
</reference>
<dbReference type="WBParaSite" id="PgR010_g066_t01">
    <property type="protein sequence ID" value="PgR010_g066_t01"/>
    <property type="gene ID" value="PgR010_g066"/>
</dbReference>
<keyword evidence="1" id="KW-0812">Transmembrane</keyword>
<keyword evidence="1" id="KW-1133">Transmembrane helix</keyword>
<feature type="transmembrane region" description="Helical" evidence="1">
    <location>
        <begin position="12"/>
        <end position="32"/>
    </location>
</feature>